<organism evidence="1">
    <name type="scientific">marine sediment metagenome</name>
    <dbReference type="NCBI Taxonomy" id="412755"/>
    <lineage>
        <taxon>unclassified sequences</taxon>
        <taxon>metagenomes</taxon>
        <taxon>ecological metagenomes</taxon>
    </lineage>
</organism>
<protein>
    <submittedName>
        <fullName evidence="1">Uncharacterized protein</fullName>
    </submittedName>
</protein>
<proteinExistence type="predicted"/>
<comment type="caution">
    <text evidence="1">The sequence shown here is derived from an EMBL/GenBank/DDBJ whole genome shotgun (WGS) entry which is preliminary data.</text>
</comment>
<accession>X1LEY3</accession>
<name>X1LEY3_9ZZZZ</name>
<dbReference type="EMBL" id="BARU01045373">
    <property type="protein sequence ID" value="GAH92698.1"/>
    <property type="molecule type" value="Genomic_DNA"/>
</dbReference>
<reference evidence="1" key="1">
    <citation type="journal article" date="2014" name="Front. Microbiol.">
        <title>High frequency of phylogenetically diverse reductive dehalogenase-homologous genes in deep subseafloor sedimentary metagenomes.</title>
        <authorList>
            <person name="Kawai M."/>
            <person name="Futagami T."/>
            <person name="Toyoda A."/>
            <person name="Takaki Y."/>
            <person name="Nishi S."/>
            <person name="Hori S."/>
            <person name="Arai W."/>
            <person name="Tsubouchi T."/>
            <person name="Morono Y."/>
            <person name="Uchiyama I."/>
            <person name="Ito T."/>
            <person name="Fujiyama A."/>
            <person name="Inagaki F."/>
            <person name="Takami H."/>
        </authorList>
    </citation>
    <scope>NUCLEOTIDE SEQUENCE</scope>
    <source>
        <strain evidence="1">Expedition CK06-06</strain>
    </source>
</reference>
<feature type="non-terminal residue" evidence="1">
    <location>
        <position position="1"/>
    </location>
</feature>
<gene>
    <name evidence="1" type="ORF">S03H2_68875</name>
</gene>
<evidence type="ECO:0000313" key="1">
    <source>
        <dbReference type="EMBL" id="GAH92698.1"/>
    </source>
</evidence>
<dbReference type="AlphaFoldDB" id="X1LEY3"/>
<sequence>KEHLDKVKKLIELWINELSAPLPYSKEQRRGWQVRYSPAAEQNPDNNHMIRKHLKSRTLWRNHTSWEQKLELIFSLINQVRTYADDTLTKQLSHIP</sequence>